<evidence type="ECO:0000256" key="1">
    <source>
        <dbReference type="SAM" id="MobiDB-lite"/>
    </source>
</evidence>
<sequence>MTFQSHLHISFQDEHVLLPFIRLNSFGGFFLAGLLTFVICLAERVVSVALEKQWEPYFLKLGRRRIAMWRTFMFSAVTFLRLSYMLISMTFNLGLLLIIVITLSAAQFFIELSNLPKPPSLAGMHEAGDYRPLLSHTQERQQHSLDSLKARSRSRSKPDNIFIHPTQSNVARADAVAMQMGLAHNVERVQEYRYGGTEPAWEVGKGKDLARELLSKKDEKQTPPLHQRQHSKDKFYIGASDSDSE</sequence>
<keyword evidence="2" id="KW-1133">Transmembrane helix</keyword>
<evidence type="ECO:0008006" key="5">
    <source>
        <dbReference type="Google" id="ProtNLM"/>
    </source>
</evidence>
<feature type="region of interest" description="Disordered" evidence="1">
    <location>
        <begin position="141"/>
        <end position="162"/>
    </location>
</feature>
<proteinExistence type="predicted"/>
<dbReference type="OrthoDB" id="73901at2759"/>
<gene>
    <name evidence="3" type="ORF">CPB83DRAFT_785610</name>
</gene>
<feature type="region of interest" description="Disordered" evidence="1">
    <location>
        <begin position="212"/>
        <end position="245"/>
    </location>
</feature>
<dbReference type="Proteomes" id="UP000807306">
    <property type="component" value="Unassembled WGS sequence"/>
</dbReference>
<feature type="transmembrane region" description="Helical" evidence="2">
    <location>
        <begin position="26"/>
        <end position="46"/>
    </location>
</feature>
<feature type="compositionally biased region" description="Basic and acidic residues" evidence="1">
    <location>
        <begin position="212"/>
        <end position="221"/>
    </location>
</feature>
<evidence type="ECO:0000256" key="2">
    <source>
        <dbReference type="SAM" id="Phobius"/>
    </source>
</evidence>
<keyword evidence="4" id="KW-1185">Reference proteome</keyword>
<protein>
    <recommendedName>
        <fullName evidence="5">Copper transporter</fullName>
    </recommendedName>
</protein>
<dbReference type="EMBL" id="MU157833">
    <property type="protein sequence ID" value="KAF9531880.1"/>
    <property type="molecule type" value="Genomic_DNA"/>
</dbReference>
<comment type="caution">
    <text evidence="3">The sequence shown here is derived from an EMBL/GenBank/DDBJ whole genome shotgun (WGS) entry which is preliminary data.</text>
</comment>
<evidence type="ECO:0000313" key="3">
    <source>
        <dbReference type="EMBL" id="KAF9531880.1"/>
    </source>
</evidence>
<evidence type="ECO:0000313" key="4">
    <source>
        <dbReference type="Proteomes" id="UP000807306"/>
    </source>
</evidence>
<accession>A0A9P6EN17</accession>
<name>A0A9P6EN17_9AGAR</name>
<organism evidence="3 4">
    <name type="scientific">Crepidotus variabilis</name>
    <dbReference type="NCBI Taxonomy" id="179855"/>
    <lineage>
        <taxon>Eukaryota</taxon>
        <taxon>Fungi</taxon>
        <taxon>Dikarya</taxon>
        <taxon>Basidiomycota</taxon>
        <taxon>Agaricomycotina</taxon>
        <taxon>Agaricomycetes</taxon>
        <taxon>Agaricomycetidae</taxon>
        <taxon>Agaricales</taxon>
        <taxon>Agaricineae</taxon>
        <taxon>Crepidotaceae</taxon>
        <taxon>Crepidotus</taxon>
    </lineage>
</organism>
<reference evidence="3" key="1">
    <citation type="submission" date="2020-11" db="EMBL/GenBank/DDBJ databases">
        <authorList>
            <consortium name="DOE Joint Genome Institute"/>
            <person name="Ahrendt S."/>
            <person name="Riley R."/>
            <person name="Andreopoulos W."/>
            <person name="Labutti K."/>
            <person name="Pangilinan J."/>
            <person name="Ruiz-Duenas F.J."/>
            <person name="Barrasa J.M."/>
            <person name="Sanchez-Garcia M."/>
            <person name="Camarero S."/>
            <person name="Miyauchi S."/>
            <person name="Serrano A."/>
            <person name="Linde D."/>
            <person name="Babiker R."/>
            <person name="Drula E."/>
            <person name="Ayuso-Fernandez I."/>
            <person name="Pacheco R."/>
            <person name="Padilla G."/>
            <person name="Ferreira P."/>
            <person name="Barriuso J."/>
            <person name="Kellner H."/>
            <person name="Castanera R."/>
            <person name="Alfaro M."/>
            <person name="Ramirez L."/>
            <person name="Pisabarro A.G."/>
            <person name="Kuo A."/>
            <person name="Tritt A."/>
            <person name="Lipzen A."/>
            <person name="He G."/>
            <person name="Yan M."/>
            <person name="Ng V."/>
            <person name="Cullen D."/>
            <person name="Martin F."/>
            <person name="Rosso M.-N."/>
            <person name="Henrissat B."/>
            <person name="Hibbett D."/>
            <person name="Martinez A.T."/>
            <person name="Grigoriev I.V."/>
        </authorList>
    </citation>
    <scope>NUCLEOTIDE SEQUENCE</scope>
    <source>
        <strain evidence="3">CBS 506.95</strain>
    </source>
</reference>
<keyword evidence="2" id="KW-0812">Transmembrane</keyword>
<dbReference type="AlphaFoldDB" id="A0A9P6EN17"/>
<keyword evidence="2" id="KW-0472">Membrane</keyword>